<dbReference type="InterPro" id="IPR058163">
    <property type="entry name" value="LysR-type_TF_proteobact-type"/>
</dbReference>
<accession>A0A1A7C1U7</accession>
<dbReference type="RefSeq" id="WP_065308439.1">
    <property type="nucleotide sequence ID" value="NZ_LOCQ01000056.1"/>
</dbReference>
<dbReference type="InterPro" id="IPR036390">
    <property type="entry name" value="WH_DNA-bd_sf"/>
</dbReference>
<dbReference type="SUPFAM" id="SSF46785">
    <property type="entry name" value="Winged helix' DNA-binding domain"/>
    <property type="match status" value="1"/>
</dbReference>
<dbReference type="PATRIC" id="fig|1747903.4.peg.2267"/>
<evidence type="ECO:0000313" key="6">
    <source>
        <dbReference type="EMBL" id="OBV38710.1"/>
    </source>
</evidence>
<dbReference type="Gene3D" id="1.10.10.10">
    <property type="entry name" value="Winged helix-like DNA-binding domain superfamily/Winged helix DNA-binding domain"/>
    <property type="match status" value="1"/>
</dbReference>
<dbReference type="InterPro" id="IPR000847">
    <property type="entry name" value="LysR_HTH_N"/>
</dbReference>
<protein>
    <submittedName>
        <fullName evidence="6">DNA-binding transcriptional regulator, LysR family</fullName>
    </submittedName>
</protein>
<dbReference type="SUPFAM" id="SSF53850">
    <property type="entry name" value="Periplasmic binding protein-like II"/>
    <property type="match status" value="1"/>
</dbReference>
<dbReference type="FunFam" id="1.10.10.10:FF:000001">
    <property type="entry name" value="LysR family transcriptional regulator"/>
    <property type="match status" value="1"/>
</dbReference>
<evidence type="ECO:0000256" key="1">
    <source>
        <dbReference type="ARBA" id="ARBA00009437"/>
    </source>
</evidence>
<keyword evidence="7" id="KW-1185">Reference proteome</keyword>
<evidence type="ECO:0000256" key="4">
    <source>
        <dbReference type="ARBA" id="ARBA00023163"/>
    </source>
</evidence>
<dbReference type="STRING" id="1747903.ASR47_100726"/>
<reference evidence="6 7" key="1">
    <citation type="submission" date="2016-04" db="EMBL/GenBank/DDBJ databases">
        <title>Draft genome sequence of Janthinobacterium psychrotolerans sp. nov., isolated from freshwater sediments in Denmark.</title>
        <authorList>
            <person name="Gong X."/>
            <person name="Skrivergaard S."/>
            <person name="Korsgaard B.S."/>
            <person name="Schreiber L."/>
            <person name="Marshall I.P."/>
            <person name="Finster K."/>
            <person name="Schramm A."/>
        </authorList>
    </citation>
    <scope>NUCLEOTIDE SEQUENCE [LARGE SCALE GENOMIC DNA]</scope>
    <source>
        <strain evidence="6 7">S3-2</strain>
    </source>
</reference>
<dbReference type="InterPro" id="IPR005119">
    <property type="entry name" value="LysR_subst-bd"/>
</dbReference>
<proteinExistence type="inferred from homology"/>
<evidence type="ECO:0000256" key="2">
    <source>
        <dbReference type="ARBA" id="ARBA00023015"/>
    </source>
</evidence>
<name>A0A1A7C1U7_9BURK</name>
<evidence type="ECO:0000259" key="5">
    <source>
        <dbReference type="PROSITE" id="PS50931"/>
    </source>
</evidence>
<organism evidence="6 7">
    <name type="scientific">Janthinobacterium psychrotolerans</name>
    <dbReference type="NCBI Taxonomy" id="1747903"/>
    <lineage>
        <taxon>Bacteria</taxon>
        <taxon>Pseudomonadati</taxon>
        <taxon>Pseudomonadota</taxon>
        <taxon>Betaproteobacteria</taxon>
        <taxon>Burkholderiales</taxon>
        <taxon>Oxalobacteraceae</taxon>
        <taxon>Janthinobacterium</taxon>
    </lineage>
</organism>
<evidence type="ECO:0000256" key="3">
    <source>
        <dbReference type="ARBA" id="ARBA00023125"/>
    </source>
</evidence>
<dbReference type="GO" id="GO:0043565">
    <property type="term" value="F:sequence-specific DNA binding"/>
    <property type="evidence" value="ECO:0007669"/>
    <property type="project" value="TreeGrafter"/>
</dbReference>
<gene>
    <name evidence="6" type="ORF">ASR47_100726</name>
</gene>
<comment type="caution">
    <text evidence="6">The sequence shown here is derived from an EMBL/GenBank/DDBJ whole genome shotgun (WGS) entry which is preliminary data.</text>
</comment>
<dbReference type="EMBL" id="LOCQ01000056">
    <property type="protein sequence ID" value="OBV38710.1"/>
    <property type="molecule type" value="Genomic_DNA"/>
</dbReference>
<dbReference type="Gene3D" id="3.40.190.290">
    <property type="match status" value="1"/>
</dbReference>
<feature type="domain" description="HTH lysR-type" evidence="5">
    <location>
        <begin position="7"/>
        <end position="64"/>
    </location>
</feature>
<dbReference type="PROSITE" id="PS50931">
    <property type="entry name" value="HTH_LYSR"/>
    <property type="match status" value="1"/>
</dbReference>
<dbReference type="GO" id="GO:0006351">
    <property type="term" value="P:DNA-templated transcription"/>
    <property type="evidence" value="ECO:0007669"/>
    <property type="project" value="TreeGrafter"/>
</dbReference>
<dbReference type="Proteomes" id="UP000092713">
    <property type="component" value="Unassembled WGS sequence"/>
</dbReference>
<dbReference type="OrthoDB" id="9813056at2"/>
<dbReference type="AlphaFoldDB" id="A0A1A7C1U7"/>
<sequence length="310" mass="33679">MSVFDRIELADLRVFLTIMRTRSFKAAAIQLGLTPSAASHAMRRLEERLGAKLLNRSSRAVAPTDTGLALSARLEEGFDTIGHALAEIDAPGAGRFGELRINVFADAAHLMIAPALPEFARLCPHVKLTVVVEDRPIDIVAGGYDAGIRYGDYVPEDMIAVPLSGPQRWVVAGSPAYLARHGVPQQLDDLAQHSCLQLLLGDNSSYRWELSSGVGGQKPAKRGIRVPGLITINDTATTITAAKAGVGLGYLLESRIALELAEGSLRVVLDQHAARGEPFHMYYSSRRHNHPALRTLVDIIRRQQSLGELR</sequence>
<keyword evidence="3 6" id="KW-0238">DNA-binding</keyword>
<evidence type="ECO:0000313" key="7">
    <source>
        <dbReference type="Proteomes" id="UP000092713"/>
    </source>
</evidence>
<dbReference type="PANTHER" id="PTHR30537:SF1">
    <property type="entry name" value="HTH-TYPE TRANSCRIPTIONAL REGULATOR PGRR"/>
    <property type="match status" value="1"/>
</dbReference>
<dbReference type="PANTHER" id="PTHR30537">
    <property type="entry name" value="HTH-TYPE TRANSCRIPTIONAL REGULATOR"/>
    <property type="match status" value="1"/>
</dbReference>
<dbReference type="Pfam" id="PF03466">
    <property type="entry name" value="LysR_substrate"/>
    <property type="match status" value="1"/>
</dbReference>
<dbReference type="GO" id="GO:0003700">
    <property type="term" value="F:DNA-binding transcription factor activity"/>
    <property type="evidence" value="ECO:0007669"/>
    <property type="project" value="InterPro"/>
</dbReference>
<comment type="similarity">
    <text evidence="1">Belongs to the LysR transcriptional regulatory family.</text>
</comment>
<keyword evidence="4" id="KW-0804">Transcription</keyword>
<dbReference type="InterPro" id="IPR036388">
    <property type="entry name" value="WH-like_DNA-bd_sf"/>
</dbReference>
<dbReference type="Pfam" id="PF00126">
    <property type="entry name" value="HTH_1"/>
    <property type="match status" value="1"/>
</dbReference>
<keyword evidence="2" id="KW-0805">Transcription regulation</keyword>